<dbReference type="HOGENOM" id="CLU_2945676_0_0_1"/>
<protein>
    <submittedName>
        <fullName evidence="1">Uncharacterized protein</fullName>
    </submittedName>
</protein>
<organism evidence="1">
    <name type="scientific">Oryza meridionalis</name>
    <dbReference type="NCBI Taxonomy" id="40149"/>
    <lineage>
        <taxon>Eukaryota</taxon>
        <taxon>Viridiplantae</taxon>
        <taxon>Streptophyta</taxon>
        <taxon>Embryophyta</taxon>
        <taxon>Tracheophyta</taxon>
        <taxon>Spermatophyta</taxon>
        <taxon>Magnoliopsida</taxon>
        <taxon>Liliopsida</taxon>
        <taxon>Poales</taxon>
        <taxon>Poaceae</taxon>
        <taxon>BOP clade</taxon>
        <taxon>Oryzoideae</taxon>
        <taxon>Oryzeae</taxon>
        <taxon>Oryzinae</taxon>
        <taxon>Oryza</taxon>
    </lineage>
</organism>
<keyword evidence="2" id="KW-1185">Reference proteome</keyword>
<proteinExistence type="predicted"/>
<evidence type="ECO:0000313" key="1">
    <source>
        <dbReference type="EnsemblPlants" id="OMERI08G04890.1"/>
    </source>
</evidence>
<evidence type="ECO:0000313" key="2">
    <source>
        <dbReference type="Proteomes" id="UP000008021"/>
    </source>
</evidence>
<sequence>MWHYKYMKNKLLFLHSNPSLPNIYLKVEVDEHSTRVKQRIGVHGGEGVGVTYLVSGYEPP</sequence>
<accession>A0A0E0EIP8</accession>
<reference evidence="1" key="1">
    <citation type="submission" date="2015-04" db="UniProtKB">
        <authorList>
            <consortium name="EnsemblPlants"/>
        </authorList>
    </citation>
    <scope>IDENTIFICATION</scope>
</reference>
<reference evidence="1" key="2">
    <citation type="submission" date="2018-05" db="EMBL/GenBank/DDBJ databases">
        <title>OmerRS3 (Oryza meridionalis Reference Sequence Version 3).</title>
        <authorList>
            <person name="Zhang J."/>
            <person name="Kudrna D."/>
            <person name="Lee S."/>
            <person name="Talag J."/>
            <person name="Welchert J."/>
            <person name="Wing R.A."/>
        </authorList>
    </citation>
    <scope>NUCLEOTIDE SEQUENCE [LARGE SCALE GENOMIC DNA]</scope>
    <source>
        <strain evidence="1">cv. OR44</strain>
    </source>
</reference>
<dbReference type="Gramene" id="OMERI08G04890.1">
    <property type="protein sequence ID" value="OMERI08G04890.1"/>
    <property type="gene ID" value="OMERI08G04890"/>
</dbReference>
<dbReference type="Proteomes" id="UP000008021">
    <property type="component" value="Chromosome 8"/>
</dbReference>
<dbReference type="EnsemblPlants" id="OMERI08G04890.1">
    <property type="protein sequence ID" value="OMERI08G04890.1"/>
    <property type="gene ID" value="OMERI08G04890"/>
</dbReference>
<dbReference type="AlphaFoldDB" id="A0A0E0EIP8"/>
<name>A0A0E0EIP8_9ORYZ</name>